<evidence type="ECO:0000313" key="3">
    <source>
        <dbReference type="EMBL" id="SCM73468.1"/>
    </source>
</evidence>
<dbReference type="AlphaFoldDB" id="A0A212L7G8"/>
<feature type="region of interest" description="Disordered" evidence="1">
    <location>
        <begin position="97"/>
        <end position="127"/>
    </location>
</feature>
<reference evidence="3" key="1">
    <citation type="submission" date="2016-08" db="EMBL/GenBank/DDBJ databases">
        <authorList>
            <person name="Seilhamer J.J."/>
        </authorList>
    </citation>
    <scope>NUCLEOTIDE SEQUENCE</scope>
    <source>
        <strain evidence="3">86</strain>
    </source>
</reference>
<name>A0A212L7G8_9HYPH</name>
<accession>A0A212L7G8</accession>
<evidence type="ECO:0000259" key="2">
    <source>
        <dbReference type="Pfam" id="PF10073"/>
    </source>
</evidence>
<dbReference type="EMBL" id="FMJD01000003">
    <property type="protein sequence ID" value="SCM73468.1"/>
    <property type="molecule type" value="Genomic_DNA"/>
</dbReference>
<feature type="domain" description="GapR-like DNA-binding" evidence="2">
    <location>
        <begin position="17"/>
        <end position="89"/>
    </location>
</feature>
<proteinExistence type="predicted"/>
<feature type="region of interest" description="Disordered" evidence="1">
    <location>
        <begin position="152"/>
        <end position="205"/>
    </location>
</feature>
<sequence>MARKPKSEPMRNSSAVAELREIVDGLVGIAEEAQSLKDRASEIAARAKARGFDVKALKKIVKEALEDDAAKADRHETEQIVEVYRAALGMLDGTPLGEAARDRLSRHDDQDDDGDGEGPAERPVATVITAEDIAAAREEGREACRAGKVVTDNPYTARDPRRAAWDEGWCFEGNSDGMDIPEAFRRRKPAKDEPAKDDDTGAGEE</sequence>
<feature type="compositionally biased region" description="Basic and acidic residues" evidence="1">
    <location>
        <begin position="99"/>
        <end position="109"/>
    </location>
</feature>
<gene>
    <name evidence="3" type="ORF">KL86PLE_110079</name>
</gene>
<dbReference type="GO" id="GO:0003677">
    <property type="term" value="F:DNA binding"/>
    <property type="evidence" value="ECO:0007669"/>
    <property type="project" value="InterPro"/>
</dbReference>
<evidence type="ECO:0000256" key="1">
    <source>
        <dbReference type="SAM" id="MobiDB-lite"/>
    </source>
</evidence>
<feature type="compositionally biased region" description="Basic and acidic residues" evidence="1">
    <location>
        <begin position="190"/>
        <end position="199"/>
    </location>
</feature>
<dbReference type="InterPro" id="IPR046367">
    <property type="entry name" value="GapR-like_DNA-bd"/>
</dbReference>
<organism evidence="3">
    <name type="scientific">uncultured Pleomorphomonas sp</name>
    <dbReference type="NCBI Taxonomy" id="442121"/>
    <lineage>
        <taxon>Bacteria</taxon>
        <taxon>Pseudomonadati</taxon>
        <taxon>Pseudomonadota</taxon>
        <taxon>Alphaproteobacteria</taxon>
        <taxon>Hyphomicrobiales</taxon>
        <taxon>Pleomorphomonadaceae</taxon>
        <taxon>Pleomorphomonas</taxon>
        <taxon>environmental samples</taxon>
    </lineage>
</organism>
<dbReference type="Pfam" id="PF10073">
    <property type="entry name" value="GapR_DNA-bd"/>
    <property type="match status" value="1"/>
</dbReference>
<protein>
    <recommendedName>
        <fullName evidence="2">GapR-like DNA-binding domain-containing protein</fullName>
    </recommendedName>
</protein>